<evidence type="ECO:0000313" key="2">
    <source>
        <dbReference type="Proteomes" id="UP000218334"/>
    </source>
</evidence>
<keyword evidence="2" id="KW-1185">Reference proteome</keyword>
<gene>
    <name evidence="1" type="ORF">ARMSODRAFT_571232</name>
</gene>
<evidence type="ECO:0000313" key="1">
    <source>
        <dbReference type="EMBL" id="PBK74074.1"/>
    </source>
</evidence>
<dbReference type="Proteomes" id="UP000218334">
    <property type="component" value="Unassembled WGS sequence"/>
</dbReference>
<reference evidence="2" key="1">
    <citation type="journal article" date="2017" name="Nat. Ecol. Evol.">
        <title>Genome expansion and lineage-specific genetic innovations in the forest pathogenic fungi Armillaria.</title>
        <authorList>
            <person name="Sipos G."/>
            <person name="Prasanna A.N."/>
            <person name="Walter M.C."/>
            <person name="O'Connor E."/>
            <person name="Balint B."/>
            <person name="Krizsan K."/>
            <person name="Kiss B."/>
            <person name="Hess J."/>
            <person name="Varga T."/>
            <person name="Slot J."/>
            <person name="Riley R."/>
            <person name="Boka B."/>
            <person name="Rigling D."/>
            <person name="Barry K."/>
            <person name="Lee J."/>
            <person name="Mihaltcheva S."/>
            <person name="LaButti K."/>
            <person name="Lipzen A."/>
            <person name="Waldron R."/>
            <person name="Moloney N.M."/>
            <person name="Sperisen C."/>
            <person name="Kredics L."/>
            <person name="Vagvoelgyi C."/>
            <person name="Patrignani A."/>
            <person name="Fitzpatrick D."/>
            <person name="Nagy I."/>
            <person name="Doyle S."/>
            <person name="Anderson J.B."/>
            <person name="Grigoriev I.V."/>
            <person name="Gueldener U."/>
            <person name="Muensterkoetter M."/>
            <person name="Nagy L.G."/>
        </authorList>
    </citation>
    <scope>NUCLEOTIDE SEQUENCE [LARGE SCALE GENOMIC DNA]</scope>
    <source>
        <strain evidence="2">28-4</strain>
    </source>
</reference>
<dbReference type="EMBL" id="KZ293419">
    <property type="protein sequence ID" value="PBK74074.1"/>
    <property type="molecule type" value="Genomic_DNA"/>
</dbReference>
<dbReference type="AlphaFoldDB" id="A0A2H3BYK0"/>
<accession>A0A2H3BYK0</accession>
<name>A0A2H3BYK0_9AGAR</name>
<proteinExistence type="predicted"/>
<organism evidence="1 2">
    <name type="scientific">Armillaria solidipes</name>
    <dbReference type="NCBI Taxonomy" id="1076256"/>
    <lineage>
        <taxon>Eukaryota</taxon>
        <taxon>Fungi</taxon>
        <taxon>Dikarya</taxon>
        <taxon>Basidiomycota</taxon>
        <taxon>Agaricomycotina</taxon>
        <taxon>Agaricomycetes</taxon>
        <taxon>Agaricomycetidae</taxon>
        <taxon>Agaricales</taxon>
        <taxon>Marasmiineae</taxon>
        <taxon>Physalacriaceae</taxon>
        <taxon>Armillaria</taxon>
    </lineage>
</organism>
<sequence>MMRFWPDLEDGPASSYRMKRILIHSANNMCRPACIEGFQWLIKDPARYCFEHLYLIDGSYGWYDARQKSWNFIEPTHHLTAQPRIFLGDLHMAIWAATFQLSEGFDSGCKANTERRRLINLTAWSIAKSTRKHDKHSQAVNIPDGPIPVIPAF</sequence>
<protein>
    <submittedName>
        <fullName evidence="1">Uncharacterized protein</fullName>
    </submittedName>
</protein>